<feature type="region of interest" description="Disordered" evidence="1">
    <location>
        <begin position="102"/>
        <end position="124"/>
    </location>
</feature>
<organism evidence="2 3">
    <name type="scientific">Colletotrichum lupini</name>
    <dbReference type="NCBI Taxonomy" id="145971"/>
    <lineage>
        <taxon>Eukaryota</taxon>
        <taxon>Fungi</taxon>
        <taxon>Dikarya</taxon>
        <taxon>Ascomycota</taxon>
        <taxon>Pezizomycotina</taxon>
        <taxon>Sordariomycetes</taxon>
        <taxon>Hypocreomycetidae</taxon>
        <taxon>Glomerellales</taxon>
        <taxon>Glomerellaceae</taxon>
        <taxon>Colletotrichum</taxon>
        <taxon>Colletotrichum acutatum species complex</taxon>
    </lineage>
</organism>
<dbReference type="GeneID" id="73342811"/>
<accession>A0A9Q8STT6</accession>
<gene>
    <name evidence="2" type="ORF">CLUP02_08820</name>
</gene>
<feature type="non-terminal residue" evidence="2">
    <location>
        <position position="1"/>
    </location>
</feature>
<proteinExistence type="predicted"/>
<reference evidence="2" key="1">
    <citation type="journal article" date="2021" name="Mol. Plant Microbe Interact.">
        <title>Complete Genome Sequence of the Plant-Pathogenic Fungus Colletotrichum lupini.</title>
        <authorList>
            <person name="Baroncelli R."/>
            <person name="Pensec F."/>
            <person name="Da Lio D."/>
            <person name="Boufleur T."/>
            <person name="Vicente I."/>
            <person name="Sarrocco S."/>
            <person name="Picot A."/>
            <person name="Baraldi E."/>
            <person name="Sukno S."/>
            <person name="Thon M."/>
            <person name="Le Floch G."/>
        </authorList>
    </citation>
    <scope>NUCLEOTIDE SEQUENCE</scope>
    <source>
        <strain evidence="2">IMI 504893</strain>
    </source>
</reference>
<evidence type="ECO:0000313" key="2">
    <source>
        <dbReference type="EMBL" id="UQC83325.1"/>
    </source>
</evidence>
<dbReference type="AlphaFoldDB" id="A0A9Q8STT6"/>
<dbReference type="KEGG" id="clup:CLUP02_08820"/>
<dbReference type="Proteomes" id="UP000830671">
    <property type="component" value="Chromosome 4"/>
</dbReference>
<name>A0A9Q8STT6_9PEZI</name>
<evidence type="ECO:0000313" key="3">
    <source>
        <dbReference type="Proteomes" id="UP000830671"/>
    </source>
</evidence>
<keyword evidence="3" id="KW-1185">Reference proteome</keyword>
<dbReference type="RefSeq" id="XP_049144944.1">
    <property type="nucleotide sequence ID" value="XM_049287801.1"/>
</dbReference>
<sequence length="162" mass="17949">IPQRIGFSAGQGFQSTFLPGYSDAPGLRSHLLLSLSVVSCFYIFPSAIAGEEGNDTNEFTQLKLKKISCRYLPYPRICILQFRGMLETREMLPFATDEMHVGPLSTPHTQLPEATHPDSSGTLPLQLQLRQPSHSVDGILRRAETSRLRPRKPSGLPSGLCR</sequence>
<dbReference type="EMBL" id="CP019476">
    <property type="protein sequence ID" value="UQC83325.1"/>
    <property type="molecule type" value="Genomic_DNA"/>
</dbReference>
<evidence type="ECO:0000256" key="1">
    <source>
        <dbReference type="SAM" id="MobiDB-lite"/>
    </source>
</evidence>
<protein>
    <submittedName>
        <fullName evidence="2">Uncharacterized protein</fullName>
    </submittedName>
</protein>